<proteinExistence type="predicted"/>
<dbReference type="EMBL" id="CM001887">
    <property type="protein sequence ID" value="EOY32338.1"/>
    <property type="molecule type" value="Genomic_DNA"/>
</dbReference>
<dbReference type="AlphaFoldDB" id="A0A061GSF5"/>
<evidence type="ECO:0000256" key="1">
    <source>
        <dbReference type="SAM" id="MobiDB-lite"/>
    </source>
</evidence>
<organism evidence="2 3">
    <name type="scientific">Theobroma cacao</name>
    <name type="common">Cacao</name>
    <name type="synonym">Cocoa</name>
    <dbReference type="NCBI Taxonomy" id="3641"/>
    <lineage>
        <taxon>Eukaryota</taxon>
        <taxon>Viridiplantae</taxon>
        <taxon>Streptophyta</taxon>
        <taxon>Embryophyta</taxon>
        <taxon>Tracheophyta</taxon>
        <taxon>Spermatophyta</taxon>
        <taxon>Magnoliopsida</taxon>
        <taxon>eudicotyledons</taxon>
        <taxon>Gunneridae</taxon>
        <taxon>Pentapetalae</taxon>
        <taxon>rosids</taxon>
        <taxon>malvids</taxon>
        <taxon>Malvales</taxon>
        <taxon>Malvaceae</taxon>
        <taxon>Byttnerioideae</taxon>
        <taxon>Theobroma</taxon>
    </lineage>
</organism>
<feature type="compositionally biased region" description="Polar residues" evidence="1">
    <location>
        <begin position="38"/>
        <end position="48"/>
    </location>
</feature>
<keyword evidence="3" id="KW-1185">Reference proteome</keyword>
<sequence length="81" mass="9144">MAPYDPLLTQTDPSYKNFLFSLFSSHFLFLEPKLSPFSLPSRQPTPKQDSPCRSLPTAGHYPTPDLPPPVESFLFLSLYPS</sequence>
<dbReference type="HOGENOM" id="CLU_2578719_0_0_1"/>
<protein>
    <submittedName>
        <fullName evidence="2">Uncharacterized protein</fullName>
    </submittedName>
</protein>
<dbReference type="Gramene" id="EOY32338">
    <property type="protein sequence ID" value="EOY32338"/>
    <property type="gene ID" value="TCM_040154"/>
</dbReference>
<dbReference type="InParanoid" id="A0A061GSF5"/>
<name>A0A061GSF5_THECC</name>
<feature type="region of interest" description="Disordered" evidence="1">
    <location>
        <begin position="37"/>
        <end position="68"/>
    </location>
</feature>
<evidence type="ECO:0000313" key="2">
    <source>
        <dbReference type="EMBL" id="EOY32338.1"/>
    </source>
</evidence>
<accession>A0A061GSF5</accession>
<reference evidence="2 3" key="1">
    <citation type="journal article" date="2013" name="Genome Biol.">
        <title>The genome sequence of the most widely cultivated cacao type and its use to identify candidate genes regulating pod color.</title>
        <authorList>
            <person name="Motamayor J.C."/>
            <person name="Mockaitis K."/>
            <person name="Schmutz J."/>
            <person name="Haiminen N."/>
            <person name="Iii D.L."/>
            <person name="Cornejo O."/>
            <person name="Findley S.D."/>
            <person name="Zheng P."/>
            <person name="Utro F."/>
            <person name="Royaert S."/>
            <person name="Saski C."/>
            <person name="Jenkins J."/>
            <person name="Podicheti R."/>
            <person name="Zhao M."/>
            <person name="Scheffler B.E."/>
            <person name="Stack J.C."/>
            <person name="Feltus F.A."/>
            <person name="Mustiga G.M."/>
            <person name="Amores F."/>
            <person name="Phillips W."/>
            <person name="Marelli J.P."/>
            <person name="May G.D."/>
            <person name="Shapiro H."/>
            <person name="Ma J."/>
            <person name="Bustamante C.D."/>
            <person name="Schnell R.J."/>
            <person name="Main D."/>
            <person name="Gilbert D."/>
            <person name="Parida L."/>
            <person name="Kuhn D.N."/>
        </authorList>
    </citation>
    <scope>NUCLEOTIDE SEQUENCE [LARGE SCALE GENOMIC DNA]</scope>
    <source>
        <strain evidence="3">cv. Matina 1-6</strain>
    </source>
</reference>
<evidence type="ECO:0000313" key="3">
    <source>
        <dbReference type="Proteomes" id="UP000026915"/>
    </source>
</evidence>
<gene>
    <name evidence="2" type="ORF">TCM_040154</name>
</gene>
<dbReference type="Proteomes" id="UP000026915">
    <property type="component" value="Chromosome 9"/>
</dbReference>